<proteinExistence type="predicted"/>
<sequence>MELFEKLNAFAKTAADKTNELVEDTRLKTQILNDEKSIRELERKIGAYYYKKFAAGESVDEAVSEYCTAISVHNANIEEKKAALAKEAKEEAPASEDAPAEEVSEPEEDPFE</sequence>
<accession>A0AAE3DA90</accession>
<organism evidence="2 3">
    <name type="scientific">Hominiventricola filiformis</name>
    <dbReference type="NCBI Taxonomy" id="2885352"/>
    <lineage>
        <taxon>Bacteria</taxon>
        <taxon>Bacillati</taxon>
        <taxon>Bacillota</taxon>
        <taxon>Clostridia</taxon>
        <taxon>Lachnospirales</taxon>
        <taxon>Lachnospiraceae</taxon>
        <taxon>Hominiventricola</taxon>
    </lineage>
</organism>
<reference evidence="2 3" key="1">
    <citation type="submission" date="2021-10" db="EMBL/GenBank/DDBJ databases">
        <title>Anaerobic single-cell dispensing facilitates the cultivation of human gut bacteria.</title>
        <authorList>
            <person name="Afrizal A."/>
        </authorList>
    </citation>
    <scope>NUCLEOTIDE SEQUENCE [LARGE SCALE GENOMIC DNA]</scope>
    <source>
        <strain evidence="2 3">CLA-AA-H276</strain>
    </source>
</reference>
<evidence type="ECO:0000256" key="1">
    <source>
        <dbReference type="SAM" id="MobiDB-lite"/>
    </source>
</evidence>
<feature type="compositionally biased region" description="Basic and acidic residues" evidence="1">
    <location>
        <begin position="83"/>
        <end position="92"/>
    </location>
</feature>
<comment type="caution">
    <text evidence="2">The sequence shown here is derived from an EMBL/GenBank/DDBJ whole genome shotgun (WGS) entry which is preliminary data.</text>
</comment>
<protein>
    <submittedName>
        <fullName evidence="2">Uncharacterized protein</fullName>
    </submittedName>
</protein>
<keyword evidence="3" id="KW-1185">Reference proteome</keyword>
<dbReference type="Proteomes" id="UP001198220">
    <property type="component" value="Unassembled WGS sequence"/>
</dbReference>
<dbReference type="AlphaFoldDB" id="A0AAE3DA90"/>
<dbReference type="RefSeq" id="WP_118769284.1">
    <property type="nucleotide sequence ID" value="NZ_JAJEPS010000003.1"/>
</dbReference>
<feature type="region of interest" description="Disordered" evidence="1">
    <location>
        <begin position="83"/>
        <end position="112"/>
    </location>
</feature>
<feature type="compositionally biased region" description="Acidic residues" evidence="1">
    <location>
        <begin position="98"/>
        <end position="112"/>
    </location>
</feature>
<evidence type="ECO:0000313" key="2">
    <source>
        <dbReference type="EMBL" id="MCC2125527.1"/>
    </source>
</evidence>
<evidence type="ECO:0000313" key="3">
    <source>
        <dbReference type="Proteomes" id="UP001198220"/>
    </source>
</evidence>
<name>A0AAE3DA90_9FIRM</name>
<dbReference type="EMBL" id="JAJEPS010000003">
    <property type="protein sequence ID" value="MCC2125527.1"/>
    <property type="molecule type" value="Genomic_DNA"/>
</dbReference>
<gene>
    <name evidence="2" type="ORF">LKD36_04960</name>
</gene>